<dbReference type="GO" id="GO:0005524">
    <property type="term" value="F:ATP binding"/>
    <property type="evidence" value="ECO:0007669"/>
    <property type="project" value="UniProtKB-KW"/>
</dbReference>
<evidence type="ECO:0000256" key="4">
    <source>
        <dbReference type="ARBA" id="ARBA00022840"/>
    </source>
</evidence>
<feature type="compositionally biased region" description="Polar residues" evidence="5">
    <location>
        <begin position="225"/>
        <end position="235"/>
    </location>
</feature>
<dbReference type="Pfam" id="PF00271">
    <property type="entry name" value="Helicase_C"/>
    <property type="match status" value="1"/>
</dbReference>
<gene>
    <name evidence="7" type="ORF">Pmar_PMAR010187</name>
</gene>
<dbReference type="InterPro" id="IPR001650">
    <property type="entry name" value="Helicase_C-like"/>
</dbReference>
<evidence type="ECO:0000313" key="8">
    <source>
        <dbReference type="Proteomes" id="UP000007800"/>
    </source>
</evidence>
<evidence type="ECO:0000256" key="1">
    <source>
        <dbReference type="ARBA" id="ARBA00022741"/>
    </source>
</evidence>
<dbReference type="InterPro" id="IPR050079">
    <property type="entry name" value="DEAD_box_RNA_helicase"/>
</dbReference>
<dbReference type="GO" id="GO:0005829">
    <property type="term" value="C:cytosol"/>
    <property type="evidence" value="ECO:0007669"/>
    <property type="project" value="TreeGrafter"/>
</dbReference>
<protein>
    <submittedName>
        <fullName evidence="7">DEAD box ATP-dependent RNA helicase, putative</fullName>
    </submittedName>
</protein>
<feature type="region of interest" description="Disordered" evidence="5">
    <location>
        <begin position="129"/>
        <end position="189"/>
    </location>
</feature>
<keyword evidence="3 7" id="KW-0347">Helicase</keyword>
<dbReference type="GO" id="GO:0016787">
    <property type="term" value="F:hydrolase activity"/>
    <property type="evidence" value="ECO:0007669"/>
    <property type="project" value="UniProtKB-KW"/>
</dbReference>
<proteinExistence type="predicted"/>
<dbReference type="OMA" id="PSSYTWA"/>
<evidence type="ECO:0000259" key="6">
    <source>
        <dbReference type="PROSITE" id="PS51194"/>
    </source>
</evidence>
<keyword evidence="2" id="KW-0378">Hydrolase</keyword>
<dbReference type="Gene3D" id="3.40.50.300">
    <property type="entry name" value="P-loop containing nucleotide triphosphate hydrolases"/>
    <property type="match status" value="1"/>
</dbReference>
<dbReference type="AlphaFoldDB" id="C5K524"/>
<dbReference type="RefSeq" id="XP_002788650.1">
    <property type="nucleotide sequence ID" value="XM_002788604.1"/>
</dbReference>
<name>C5K524_PERM5</name>
<evidence type="ECO:0000313" key="7">
    <source>
        <dbReference type="EMBL" id="EER20446.1"/>
    </source>
</evidence>
<dbReference type="SUPFAM" id="SSF52540">
    <property type="entry name" value="P-loop containing nucleoside triphosphate hydrolases"/>
    <property type="match status" value="1"/>
</dbReference>
<accession>C5K524</accession>
<dbReference type="PANTHER" id="PTHR47959:SF1">
    <property type="entry name" value="ATP-DEPENDENT RNA HELICASE DBPA"/>
    <property type="match status" value="1"/>
</dbReference>
<dbReference type="EMBL" id="GG670562">
    <property type="protein sequence ID" value="EER20446.1"/>
    <property type="molecule type" value="Genomic_DNA"/>
</dbReference>
<evidence type="ECO:0000256" key="2">
    <source>
        <dbReference type="ARBA" id="ARBA00022801"/>
    </source>
</evidence>
<dbReference type="InParanoid" id="C5K524"/>
<evidence type="ECO:0000256" key="5">
    <source>
        <dbReference type="SAM" id="MobiDB-lite"/>
    </source>
</evidence>
<dbReference type="SMART" id="SM00490">
    <property type="entry name" value="HELICc"/>
    <property type="match status" value="1"/>
</dbReference>
<dbReference type="PANTHER" id="PTHR47959">
    <property type="entry name" value="ATP-DEPENDENT RNA HELICASE RHLE-RELATED"/>
    <property type="match status" value="1"/>
</dbReference>
<dbReference type="InterPro" id="IPR027417">
    <property type="entry name" value="P-loop_NTPase"/>
</dbReference>
<reference evidence="7 8" key="1">
    <citation type="submission" date="2008-07" db="EMBL/GenBank/DDBJ databases">
        <authorList>
            <person name="El-Sayed N."/>
            <person name="Caler E."/>
            <person name="Inman J."/>
            <person name="Amedeo P."/>
            <person name="Hass B."/>
            <person name="Wortman J."/>
        </authorList>
    </citation>
    <scope>NUCLEOTIDE SEQUENCE [LARGE SCALE GENOMIC DNA]</scope>
    <source>
        <strain evidence="8">ATCC 50983 / TXsc</strain>
    </source>
</reference>
<dbReference type="GeneID" id="9053997"/>
<dbReference type="GO" id="GO:0003724">
    <property type="term" value="F:RNA helicase activity"/>
    <property type="evidence" value="ECO:0007669"/>
    <property type="project" value="TreeGrafter"/>
</dbReference>
<keyword evidence="4" id="KW-0067">ATP-binding</keyword>
<dbReference type="Proteomes" id="UP000007800">
    <property type="component" value="Unassembled WGS sequence"/>
</dbReference>
<feature type="region of interest" description="Disordered" evidence="5">
    <location>
        <begin position="221"/>
        <end position="264"/>
    </location>
</feature>
<organism evidence="8">
    <name type="scientific">Perkinsus marinus (strain ATCC 50983 / TXsc)</name>
    <dbReference type="NCBI Taxonomy" id="423536"/>
    <lineage>
        <taxon>Eukaryota</taxon>
        <taxon>Sar</taxon>
        <taxon>Alveolata</taxon>
        <taxon>Perkinsozoa</taxon>
        <taxon>Perkinsea</taxon>
        <taxon>Perkinsida</taxon>
        <taxon>Perkinsidae</taxon>
        <taxon>Perkinsus</taxon>
    </lineage>
</organism>
<keyword evidence="1" id="KW-0547">Nucleotide-binding</keyword>
<keyword evidence="8" id="KW-1185">Reference proteome</keyword>
<evidence type="ECO:0000256" key="3">
    <source>
        <dbReference type="ARBA" id="ARBA00022806"/>
    </source>
</evidence>
<dbReference type="OrthoDB" id="432247at2759"/>
<sequence length="324" mass="36417">MLRLARDADQFCSASAYHDPSSIKWDGKVDKEKELTPVEADALAKKRKHYGALMQSPLRVMVCTDHAARGFDWPQVDAVIHFQMPLDAVKFLHRSGRGGRLGRPCRIITLVGEKDETLATEIQQQIDKGRSLEKVFSRKQSLPRRRRRRAELQQSIQRETPSVEDSGDESGSEGMEPLEKPQETEDKGTLVGYVSVYDSDSDADAEDDVPETLDAAVSHIHDRSTTAGSSDNTNVPAWRVGSRRTFPETPADSDSDDEPSSYTWARVRRDPIAAAAGETVSPRREVIGVESQSVRAGRQRRRDKFKQTTLINEFRRNEDEVLKL</sequence>
<feature type="compositionally biased region" description="Basic and acidic residues" evidence="5">
    <location>
        <begin position="177"/>
        <end position="188"/>
    </location>
</feature>
<dbReference type="PROSITE" id="PS51194">
    <property type="entry name" value="HELICASE_CTER"/>
    <property type="match status" value="1"/>
</dbReference>
<feature type="domain" description="Helicase C-terminal" evidence="6">
    <location>
        <begin position="1"/>
        <end position="143"/>
    </location>
</feature>